<evidence type="ECO:0000256" key="5">
    <source>
        <dbReference type="ARBA" id="ARBA00023172"/>
    </source>
</evidence>
<dbReference type="AlphaFoldDB" id="A0A4Q9UYJ9"/>
<sequence length="389" mass="45517">MGYVLWVRKRSIRARRCPLCQSVMKKNGKNKSGTQRWYCPDCRYSSTSRDYRQQRQRQFRQFLAYVTDTAPRRVQGSSLRTWDRDHAWCWHTRPAWQVTGEVYDQVFIDGTYIPYGWCILIASTTKGVITYQVCQRENKASYTALLSRIPAPIVVVTDGDKGALGAIRQCWPEARIQRCLVHIQRNIRRVTTINPKTDQHKALHQLGRDLTRINTAEHAITWIKALAAFHQLYDDWLEEKTYRTDMSISDIPTFARNNKKWWYTHYQTRRIIKSLDRYVKDQVLFTYLRDDLDTTTVLASTTNKLEGGINSPLKAFLHAHRGWSEEHMLTAINYWLYTNSIDPKPLESFIDNITQPPKQPVQEEQPGPVEIDTAINTQAPWEDGLHIQK</sequence>
<evidence type="ECO:0000256" key="2">
    <source>
        <dbReference type="ARBA" id="ARBA00010961"/>
    </source>
</evidence>
<keyword evidence="7" id="KW-1185">Reference proteome</keyword>
<dbReference type="EMBL" id="SJDT01000017">
    <property type="protein sequence ID" value="TBW20674.1"/>
    <property type="molecule type" value="Genomic_DNA"/>
</dbReference>
<dbReference type="InterPro" id="IPR048004">
    <property type="entry name" value="IS1249_transpos"/>
</dbReference>
<organism evidence="6 7">
    <name type="scientific">Arcanobacterium bovis</name>
    <dbReference type="NCBI Taxonomy" id="2529275"/>
    <lineage>
        <taxon>Bacteria</taxon>
        <taxon>Bacillati</taxon>
        <taxon>Actinomycetota</taxon>
        <taxon>Actinomycetes</taxon>
        <taxon>Actinomycetales</taxon>
        <taxon>Actinomycetaceae</taxon>
        <taxon>Arcanobacterium</taxon>
    </lineage>
</organism>
<keyword evidence="3" id="KW-0815">Transposition</keyword>
<dbReference type="GO" id="GO:0003677">
    <property type="term" value="F:DNA binding"/>
    <property type="evidence" value="ECO:0007669"/>
    <property type="project" value="UniProtKB-KW"/>
</dbReference>
<name>A0A4Q9UYJ9_9ACTO</name>
<dbReference type="NCBIfam" id="NF033544">
    <property type="entry name" value="transpos_IS1249"/>
    <property type="match status" value="1"/>
</dbReference>
<dbReference type="Pfam" id="PF00872">
    <property type="entry name" value="Transposase_mut"/>
    <property type="match status" value="1"/>
</dbReference>
<dbReference type="Proteomes" id="UP000293036">
    <property type="component" value="Unassembled WGS sequence"/>
</dbReference>
<gene>
    <name evidence="6" type="ORF">EZJ44_08565</name>
</gene>
<comment type="caution">
    <text evidence="6">The sequence shown here is derived from an EMBL/GenBank/DDBJ whole genome shotgun (WGS) entry which is preliminary data.</text>
</comment>
<evidence type="ECO:0000256" key="4">
    <source>
        <dbReference type="ARBA" id="ARBA00023125"/>
    </source>
</evidence>
<dbReference type="OrthoDB" id="9793302at2"/>
<evidence type="ECO:0000313" key="7">
    <source>
        <dbReference type="Proteomes" id="UP000293036"/>
    </source>
</evidence>
<keyword evidence="5" id="KW-0233">DNA recombination</keyword>
<dbReference type="GO" id="GO:0004803">
    <property type="term" value="F:transposase activity"/>
    <property type="evidence" value="ECO:0007669"/>
    <property type="project" value="InterPro"/>
</dbReference>
<protein>
    <submittedName>
        <fullName evidence="6">IS1249 family transposase</fullName>
    </submittedName>
</protein>
<comment type="similarity">
    <text evidence="2">Belongs to the transposase mutator family.</text>
</comment>
<dbReference type="GO" id="GO:0006313">
    <property type="term" value="P:DNA transposition"/>
    <property type="evidence" value="ECO:0007669"/>
    <property type="project" value="InterPro"/>
</dbReference>
<proteinExistence type="inferred from homology"/>
<comment type="function">
    <text evidence="1">Required for the transposition of the insertion element.</text>
</comment>
<dbReference type="InterPro" id="IPR001207">
    <property type="entry name" value="Transposase_mutator"/>
</dbReference>
<evidence type="ECO:0000256" key="1">
    <source>
        <dbReference type="ARBA" id="ARBA00002190"/>
    </source>
</evidence>
<evidence type="ECO:0000256" key="3">
    <source>
        <dbReference type="ARBA" id="ARBA00022578"/>
    </source>
</evidence>
<keyword evidence="4" id="KW-0238">DNA-binding</keyword>
<feature type="non-terminal residue" evidence="6">
    <location>
        <position position="389"/>
    </location>
</feature>
<accession>A0A4Q9UYJ9</accession>
<reference evidence="6 7" key="1">
    <citation type="submission" date="2019-02" db="EMBL/GenBank/DDBJ databases">
        <title>Arcanobacterium bovis sp. nov., isolated from the milk of a cow with mastitis.</title>
        <authorList>
            <person name="Sammra O."/>
            <person name="Foster G."/>
            <person name="Hassan A."/>
            <person name="Alssahen M."/>
            <person name="Laemmler C."/>
            <person name="Borowiak M."/>
            <person name="Malorny B."/>
            <person name="Abdulmawjood A."/>
        </authorList>
    </citation>
    <scope>NUCLEOTIDE SEQUENCE [LARGE SCALE GENOMIC DNA]</scope>
    <source>
        <strain evidence="6 7">C605018/01/1</strain>
    </source>
</reference>
<evidence type="ECO:0000313" key="6">
    <source>
        <dbReference type="EMBL" id="TBW20674.1"/>
    </source>
</evidence>